<dbReference type="EMBL" id="JACGLT010000002">
    <property type="protein sequence ID" value="MBA6151658.1"/>
    <property type="molecule type" value="Genomic_DNA"/>
</dbReference>
<dbReference type="RefSeq" id="WP_182202382.1">
    <property type="nucleotide sequence ID" value="NZ_JACGLT010000002.1"/>
</dbReference>
<dbReference type="InterPro" id="IPR032168">
    <property type="entry name" value="DUF5004"/>
</dbReference>
<proteinExistence type="predicted"/>
<dbReference type="Proteomes" id="UP000541857">
    <property type="component" value="Unassembled WGS sequence"/>
</dbReference>
<gene>
    <name evidence="1" type="ORF">H3Z82_02845</name>
</gene>
<comment type="caution">
    <text evidence="1">The sequence shown here is derived from an EMBL/GenBank/DDBJ whole genome shotgun (WGS) entry which is preliminary data.</text>
</comment>
<reference evidence="1 2" key="1">
    <citation type="submission" date="2020-07" db="EMBL/GenBank/DDBJ databases">
        <title>Bacterium isolated from marine sediment.</title>
        <authorList>
            <person name="Shang D."/>
        </authorList>
    </citation>
    <scope>NUCLEOTIDE SEQUENCE [LARGE SCALE GENOMIC DNA]</scope>
    <source>
        <strain evidence="1 2">F6074</strain>
    </source>
</reference>
<evidence type="ECO:0000313" key="1">
    <source>
        <dbReference type="EMBL" id="MBA6151658.1"/>
    </source>
</evidence>
<name>A0A7W2M2U5_9FLAO</name>
<protein>
    <submittedName>
        <fullName evidence="1">DUF5004 domain-containing protein</fullName>
    </submittedName>
</protein>
<dbReference type="Pfam" id="PF16395">
    <property type="entry name" value="DUF5004"/>
    <property type="match status" value="1"/>
</dbReference>
<evidence type="ECO:0000313" key="2">
    <source>
        <dbReference type="Proteomes" id="UP000541857"/>
    </source>
</evidence>
<dbReference type="PROSITE" id="PS51257">
    <property type="entry name" value="PROKAR_LIPOPROTEIN"/>
    <property type="match status" value="1"/>
</dbReference>
<dbReference type="AlphaFoldDB" id="A0A7W2M2U5"/>
<accession>A0A7W2M2U5</accession>
<sequence length="179" mass="19920">MKKSILSIKSLFVIGALSIFSCNSDDGIKCPEPLTGELSATETAFTGTWNLVAMESDVALDLTNDDEDNPSTDLFNQYSDCDRDLEYHFMADRTLVYRQGYLADECNNKLTFDGTWSLSGNNLTLVANCASQQISIETNAEEDQYSYDVILQFRDVNGAQKTAEVTFTFEKATVDEQPV</sequence>
<keyword evidence="2" id="KW-1185">Reference proteome</keyword>
<organism evidence="1 2">
    <name type="scientific">Gelidibacter maritimus</name>
    <dbReference type="NCBI Taxonomy" id="2761487"/>
    <lineage>
        <taxon>Bacteria</taxon>
        <taxon>Pseudomonadati</taxon>
        <taxon>Bacteroidota</taxon>
        <taxon>Flavobacteriia</taxon>
        <taxon>Flavobacteriales</taxon>
        <taxon>Flavobacteriaceae</taxon>
        <taxon>Gelidibacter</taxon>
    </lineage>
</organism>